<proteinExistence type="predicted"/>
<gene>
    <name evidence="1" type="ORF">thalar_00058</name>
</gene>
<evidence type="ECO:0000313" key="1">
    <source>
        <dbReference type="EMBL" id="EPX81503.1"/>
    </source>
</evidence>
<dbReference type="EMBL" id="AONI01000005">
    <property type="protein sequence ID" value="EPX81503.1"/>
    <property type="molecule type" value="Genomic_DNA"/>
</dbReference>
<name>S9QPI6_9RHOB</name>
<accession>S9QPI6</accession>
<sequence length="38" mass="3971">MRSAPYNCAGQRAKGGGASFADHIICCAGLKYYCASEV</sequence>
<organism evidence="1 2">
    <name type="scientific">Litoreibacter arenae DSM 19593</name>
    <dbReference type="NCBI Taxonomy" id="1123360"/>
    <lineage>
        <taxon>Bacteria</taxon>
        <taxon>Pseudomonadati</taxon>
        <taxon>Pseudomonadota</taxon>
        <taxon>Alphaproteobacteria</taxon>
        <taxon>Rhodobacterales</taxon>
        <taxon>Roseobacteraceae</taxon>
        <taxon>Litoreibacter</taxon>
    </lineage>
</organism>
<reference evidence="2" key="1">
    <citation type="journal article" date="2013" name="Stand. Genomic Sci.">
        <title>Genome sequence of the Litoreibacter arenae type strain (DSM 19593(T)), a member of the Roseobacter clade isolated from sea sand.</title>
        <authorList>
            <person name="Riedel T."/>
            <person name="Fiebig A."/>
            <person name="Petersen J."/>
            <person name="Gronow S."/>
            <person name="Kyrpides N.C."/>
            <person name="Goker M."/>
            <person name="Klenk H.P."/>
        </authorList>
    </citation>
    <scope>NUCLEOTIDE SEQUENCE [LARGE SCALE GENOMIC DNA]</scope>
    <source>
        <strain evidence="2">DSM 19593</strain>
    </source>
</reference>
<comment type="caution">
    <text evidence="1">The sequence shown here is derived from an EMBL/GenBank/DDBJ whole genome shotgun (WGS) entry which is preliminary data.</text>
</comment>
<evidence type="ECO:0000313" key="2">
    <source>
        <dbReference type="Proteomes" id="UP000015351"/>
    </source>
</evidence>
<keyword evidence="2" id="KW-1185">Reference proteome</keyword>
<dbReference type="Proteomes" id="UP000015351">
    <property type="component" value="Unassembled WGS sequence"/>
</dbReference>
<dbReference type="AlphaFoldDB" id="S9QPI6"/>
<dbReference type="STRING" id="1123360.thalar_00058"/>
<dbReference type="HOGENOM" id="CLU_3329693_0_0_5"/>
<protein>
    <submittedName>
        <fullName evidence="1">Uncharacterized protein</fullName>
    </submittedName>
</protein>